<gene>
    <name evidence="2" type="ORF">BGE01nite_26350</name>
</gene>
<evidence type="ECO:0000313" key="2">
    <source>
        <dbReference type="EMBL" id="GEP43344.1"/>
    </source>
</evidence>
<organism evidence="2 3">
    <name type="scientific">Brevifollis gellanilyticus</name>
    <dbReference type="NCBI Taxonomy" id="748831"/>
    <lineage>
        <taxon>Bacteria</taxon>
        <taxon>Pseudomonadati</taxon>
        <taxon>Verrucomicrobiota</taxon>
        <taxon>Verrucomicrobiia</taxon>
        <taxon>Verrucomicrobiales</taxon>
        <taxon>Verrucomicrobiaceae</taxon>
    </lineage>
</organism>
<feature type="compositionally biased region" description="Polar residues" evidence="1">
    <location>
        <begin position="542"/>
        <end position="554"/>
    </location>
</feature>
<dbReference type="AlphaFoldDB" id="A0A512M9C3"/>
<name>A0A512M9C3_9BACT</name>
<protein>
    <submittedName>
        <fullName evidence="2">Uncharacterized protein</fullName>
    </submittedName>
</protein>
<keyword evidence="3" id="KW-1185">Reference proteome</keyword>
<comment type="caution">
    <text evidence="2">The sequence shown here is derived from an EMBL/GenBank/DDBJ whole genome shotgun (WGS) entry which is preliminary data.</text>
</comment>
<feature type="region of interest" description="Disordered" evidence="1">
    <location>
        <begin position="526"/>
        <end position="554"/>
    </location>
</feature>
<dbReference type="EMBL" id="BKAG01000016">
    <property type="protein sequence ID" value="GEP43344.1"/>
    <property type="molecule type" value="Genomic_DNA"/>
</dbReference>
<evidence type="ECO:0000313" key="3">
    <source>
        <dbReference type="Proteomes" id="UP000321577"/>
    </source>
</evidence>
<accession>A0A512M9C3</accession>
<proteinExistence type="predicted"/>
<evidence type="ECO:0000256" key="1">
    <source>
        <dbReference type="SAM" id="MobiDB-lite"/>
    </source>
</evidence>
<sequence>MIAGLWLLAFWLAAALVVAPKLQRDLEAAAHAATRDLPTGYQAPEVRVAGLEATVSGRVRQHAQRAEILATVKEKVRAEGPLGGDLNPIQKVHDALEVVPYPPGWLMIAANGTRGQLLGEAATEYEARDLGTLLGQKWSEKGGYLDNRIKPNPGLYDESLTAQTTTLARLPLPRTDVSGDSAQIQLARIGGDWQRLVLDAKDESLREKVIAMGIEPSDWEKSIQPALQNVRNYQSNQRAIAAEAERQAKLPPPHLFLAARDKRLLVRGEVATLALKRELLNALIDVFPEWRVLDDVRVNAQRRAVADFGPISEALLPSETNEDLRLAGKSLVLGLPGAAWKKVDFEVGGEAQPWKDLLPKDLPPAMLQDDSRMVVEWLQGSAKGIPKLPVRLQPSFITLTLLPDKVILAGQLAEEPARTQIIESARQKYAGRAVVMAESLLARGTCEPSGDLQQTLRSFPDLPEMGSQGVIAFSRPGQAWKSIPASEKLLEPGAVAASGLLPQEFPAAMAEDTFLDGFDHLRHHWKSLTTAPPPAPATQPPESRTGNSKPNTAN</sequence>
<dbReference type="Proteomes" id="UP000321577">
    <property type="component" value="Unassembled WGS sequence"/>
</dbReference>
<reference evidence="2 3" key="1">
    <citation type="submission" date="2019-07" db="EMBL/GenBank/DDBJ databases">
        <title>Whole genome shotgun sequence of Brevifollis gellanilyticus NBRC 108608.</title>
        <authorList>
            <person name="Hosoyama A."/>
            <person name="Uohara A."/>
            <person name="Ohji S."/>
            <person name="Ichikawa N."/>
        </authorList>
    </citation>
    <scope>NUCLEOTIDE SEQUENCE [LARGE SCALE GENOMIC DNA]</scope>
    <source>
        <strain evidence="2 3">NBRC 108608</strain>
    </source>
</reference>